<sequence>MVSRPKDFIRCIGDRKDPNATLWLKTEYVKEQTELTLVDLELGQLVPASIRQLTGFAIQPTQTTRMQAQIPDGILICMEQSTVCNPISSLNFIHEQGTLNLLGDQPIVIGGRNNFQGNHGIVEILDPITHEWVLGPPLHPGRRAHATVVINQTSLVVIGGYDEPPTQSMKSVEILSITERSWHPLDDIPIGVYNPVCGLLNQSFILCIGGRDSSQILNTAHGLALTSNNDLWERLPMFDTKESIMIGFLYQLRHELFCMSIRTEAFSELRQLLRMNLTDEDPKWELLELFPDSMFNNVGRYIMSGYLIEP</sequence>
<proteinExistence type="predicted"/>
<dbReference type="InterPro" id="IPR051746">
    <property type="entry name" value="Kelch_domain_containing_8"/>
</dbReference>
<organism evidence="3 4">
    <name type="scientific">Tigriopus californicus</name>
    <name type="common">Marine copepod</name>
    <dbReference type="NCBI Taxonomy" id="6832"/>
    <lineage>
        <taxon>Eukaryota</taxon>
        <taxon>Metazoa</taxon>
        <taxon>Ecdysozoa</taxon>
        <taxon>Arthropoda</taxon>
        <taxon>Crustacea</taxon>
        <taxon>Multicrustacea</taxon>
        <taxon>Hexanauplia</taxon>
        <taxon>Copepoda</taxon>
        <taxon>Harpacticoida</taxon>
        <taxon>Harpacticidae</taxon>
        <taxon>Tigriopus</taxon>
    </lineage>
</organism>
<evidence type="ECO:0000256" key="2">
    <source>
        <dbReference type="ARBA" id="ARBA00022737"/>
    </source>
</evidence>
<dbReference type="PANTHER" id="PTHR46260">
    <property type="entry name" value="RING-TYPE DOMAIN-CONTAINING PROTEIN"/>
    <property type="match status" value="1"/>
</dbReference>
<dbReference type="SUPFAM" id="SSF117281">
    <property type="entry name" value="Kelch motif"/>
    <property type="match status" value="1"/>
</dbReference>
<evidence type="ECO:0000313" key="4">
    <source>
        <dbReference type="Proteomes" id="UP000318571"/>
    </source>
</evidence>
<dbReference type="Proteomes" id="UP000318571">
    <property type="component" value="Chromosome 12"/>
</dbReference>
<gene>
    <name evidence="3" type="ORF">TCAL_15444</name>
</gene>
<dbReference type="InterPro" id="IPR015915">
    <property type="entry name" value="Kelch-typ_b-propeller"/>
</dbReference>
<reference evidence="3 4" key="1">
    <citation type="journal article" date="2018" name="Nat. Ecol. Evol.">
        <title>Genomic signatures of mitonuclear coevolution across populations of Tigriopus californicus.</title>
        <authorList>
            <person name="Barreto F.S."/>
            <person name="Watson E.T."/>
            <person name="Lima T.G."/>
            <person name="Willett C.S."/>
            <person name="Edmands S."/>
            <person name="Li W."/>
            <person name="Burton R.S."/>
        </authorList>
    </citation>
    <scope>NUCLEOTIDE SEQUENCE [LARGE SCALE GENOMIC DNA]</scope>
    <source>
        <strain evidence="3 4">San Diego</strain>
    </source>
</reference>
<dbReference type="Pfam" id="PF01344">
    <property type="entry name" value="Kelch_1"/>
    <property type="match status" value="2"/>
</dbReference>
<feature type="non-terminal residue" evidence="3">
    <location>
        <position position="310"/>
    </location>
</feature>
<keyword evidence="1" id="KW-0880">Kelch repeat</keyword>
<dbReference type="PANTHER" id="PTHR46260:SF3">
    <property type="entry name" value="RING-TYPE DOMAIN-CONTAINING PROTEIN"/>
    <property type="match status" value="1"/>
</dbReference>
<dbReference type="Gene3D" id="2.120.10.80">
    <property type="entry name" value="Kelch-type beta propeller"/>
    <property type="match status" value="1"/>
</dbReference>
<accession>A0A553PSZ1</accession>
<evidence type="ECO:0000313" key="3">
    <source>
        <dbReference type="EMBL" id="TRY80785.1"/>
    </source>
</evidence>
<keyword evidence="2" id="KW-0677">Repeat</keyword>
<dbReference type="STRING" id="6832.A0A553PSZ1"/>
<dbReference type="AlphaFoldDB" id="A0A553PSZ1"/>
<protein>
    <submittedName>
        <fullName evidence="3">Uncharacterized protein</fullName>
    </submittedName>
</protein>
<name>A0A553PSZ1_TIGCA</name>
<comment type="caution">
    <text evidence="3">The sequence shown here is derived from an EMBL/GenBank/DDBJ whole genome shotgun (WGS) entry which is preliminary data.</text>
</comment>
<evidence type="ECO:0000256" key="1">
    <source>
        <dbReference type="ARBA" id="ARBA00022441"/>
    </source>
</evidence>
<dbReference type="InterPro" id="IPR006652">
    <property type="entry name" value="Kelch_1"/>
</dbReference>
<dbReference type="SMART" id="SM00612">
    <property type="entry name" value="Kelch"/>
    <property type="match status" value="2"/>
</dbReference>
<keyword evidence="4" id="KW-1185">Reference proteome</keyword>
<dbReference type="EMBL" id="VCGU01000001">
    <property type="protein sequence ID" value="TRY80785.1"/>
    <property type="molecule type" value="Genomic_DNA"/>
</dbReference>